<evidence type="ECO:0000313" key="2">
    <source>
        <dbReference type="EMBL" id="VFJ55089.1"/>
    </source>
</evidence>
<dbReference type="AlphaFoldDB" id="A0A450SMY2"/>
<evidence type="ECO:0000256" key="1">
    <source>
        <dbReference type="SAM" id="Phobius"/>
    </source>
</evidence>
<keyword evidence="1" id="KW-1133">Transmembrane helix</keyword>
<protein>
    <recommendedName>
        <fullName evidence="3">Dialkylrecorsinol condensing enzyme</fullName>
    </recommendedName>
</protein>
<gene>
    <name evidence="2" type="ORF">BECKDK2373B_GA0170837_105012</name>
</gene>
<dbReference type="Gene3D" id="3.40.50.360">
    <property type="match status" value="1"/>
</dbReference>
<name>A0A450SMY2_9GAMM</name>
<evidence type="ECO:0008006" key="3">
    <source>
        <dbReference type="Google" id="ProtNLM"/>
    </source>
</evidence>
<accession>A0A450SMY2</accession>
<dbReference type="SUPFAM" id="SSF52218">
    <property type="entry name" value="Flavoproteins"/>
    <property type="match status" value="1"/>
</dbReference>
<feature type="transmembrane region" description="Helical" evidence="1">
    <location>
        <begin position="268"/>
        <end position="289"/>
    </location>
</feature>
<sequence length="314" mass="35738">MDTTQIKKKKILVIYFSQTGQLYNILQSFTSPLQGKSFINVDFLEIQPKNKFPFPWRPVDFFDVFPESVYEEPCGICSISDSISHSEYDLIILGYQVWYLSPSIPVMSFLKTKDAERLLRGKPVITVIACRNMWLQAQESMKRHLLRLKANHIDNVTLVDNNPFPLNMLSILIWMLLGKKGPSLNGKIPESGISGKDTGDCRRFGKAVLDAILNEKMFCRPVLKGLGAANVNEKFILIEEIGYKSFRIWGALLRGSGRISPGLRKLALILYFVFLMIMVFTAVPILLVMQRILRPILGKKLKAKRDYYALPSGE</sequence>
<organism evidence="2">
    <name type="scientific">Candidatus Kentrum sp. DK</name>
    <dbReference type="NCBI Taxonomy" id="2126562"/>
    <lineage>
        <taxon>Bacteria</taxon>
        <taxon>Pseudomonadati</taxon>
        <taxon>Pseudomonadota</taxon>
        <taxon>Gammaproteobacteria</taxon>
        <taxon>Candidatus Kentrum</taxon>
    </lineage>
</organism>
<keyword evidence="1" id="KW-0472">Membrane</keyword>
<dbReference type="InterPro" id="IPR029039">
    <property type="entry name" value="Flavoprotein-like_sf"/>
</dbReference>
<reference evidence="2" key="1">
    <citation type="submission" date="2019-02" db="EMBL/GenBank/DDBJ databases">
        <authorList>
            <person name="Gruber-Vodicka R. H."/>
            <person name="Seah K. B. B."/>
        </authorList>
    </citation>
    <scope>NUCLEOTIDE SEQUENCE</scope>
    <source>
        <strain evidence="2">BECK_DK47</strain>
    </source>
</reference>
<dbReference type="EMBL" id="CAADEX010000050">
    <property type="protein sequence ID" value="VFJ55089.1"/>
    <property type="molecule type" value="Genomic_DNA"/>
</dbReference>
<keyword evidence="1" id="KW-0812">Transmembrane</keyword>
<proteinExistence type="predicted"/>